<dbReference type="RefSeq" id="WP_397612333.1">
    <property type="nucleotide sequence ID" value="NZ_JBIRRB010000002.1"/>
</dbReference>
<dbReference type="Proteomes" id="UP001611162">
    <property type="component" value="Unassembled WGS sequence"/>
</dbReference>
<sequence>MTDDAPRALLERLRAIDWEDEDAPYDHAESRAALLREHLRRTALWARVFGAELSWPYIDLAELIDPTVRAGNEVLAELRDYLDEEVGWPQVEATLVAAVHWAAFRSGTQVALPDLDDPYEPLLLMYERGGGFTIESGFIDLNGVEVRVKPLPAYASEEPVVALDSAALDTLDEDGLQDGEA</sequence>
<comment type="caution">
    <text evidence="1">The sequence shown here is derived from an EMBL/GenBank/DDBJ whole genome shotgun (WGS) entry which is preliminary data.</text>
</comment>
<reference evidence="1 2" key="1">
    <citation type="submission" date="2024-10" db="EMBL/GenBank/DDBJ databases">
        <title>The Natural Products Discovery Center: Release of the First 8490 Sequenced Strains for Exploring Actinobacteria Biosynthetic Diversity.</title>
        <authorList>
            <person name="Kalkreuter E."/>
            <person name="Kautsar S.A."/>
            <person name="Yang D."/>
            <person name="Bader C.D."/>
            <person name="Teijaro C.N."/>
            <person name="Fluegel L."/>
            <person name="Davis C.M."/>
            <person name="Simpson J.R."/>
            <person name="Lauterbach L."/>
            <person name="Steele A.D."/>
            <person name="Gui C."/>
            <person name="Meng S."/>
            <person name="Li G."/>
            <person name="Viehrig K."/>
            <person name="Ye F."/>
            <person name="Su P."/>
            <person name="Kiefer A.F."/>
            <person name="Nichols A."/>
            <person name="Cepeda A.J."/>
            <person name="Yan W."/>
            <person name="Fan B."/>
            <person name="Jiang Y."/>
            <person name="Adhikari A."/>
            <person name="Zheng C.-J."/>
            <person name="Schuster L."/>
            <person name="Cowan T.M."/>
            <person name="Smanski M.J."/>
            <person name="Chevrette M.G."/>
            <person name="De Carvalho L.P.S."/>
            <person name="Shen B."/>
        </authorList>
    </citation>
    <scope>NUCLEOTIDE SEQUENCE [LARGE SCALE GENOMIC DNA]</scope>
    <source>
        <strain evidence="1 2">NPDC020979</strain>
    </source>
</reference>
<evidence type="ECO:0000313" key="2">
    <source>
        <dbReference type="Proteomes" id="UP001611162"/>
    </source>
</evidence>
<keyword evidence="2" id="KW-1185">Reference proteome</keyword>
<evidence type="ECO:0000313" key="1">
    <source>
        <dbReference type="EMBL" id="MFI0910001.1"/>
    </source>
</evidence>
<organism evidence="1 2">
    <name type="scientific">Streptomyces abikoensis</name>
    <dbReference type="NCBI Taxonomy" id="97398"/>
    <lineage>
        <taxon>Bacteria</taxon>
        <taxon>Bacillati</taxon>
        <taxon>Actinomycetota</taxon>
        <taxon>Actinomycetes</taxon>
        <taxon>Kitasatosporales</taxon>
        <taxon>Streptomycetaceae</taxon>
        <taxon>Streptomyces</taxon>
    </lineage>
</organism>
<accession>A0ABW7T002</accession>
<dbReference type="EMBL" id="JBIRRB010000002">
    <property type="protein sequence ID" value="MFI0910001.1"/>
    <property type="molecule type" value="Genomic_DNA"/>
</dbReference>
<protein>
    <submittedName>
        <fullName evidence="1">Uncharacterized protein</fullName>
    </submittedName>
</protein>
<proteinExistence type="predicted"/>
<name>A0ABW7T002_9ACTN</name>
<gene>
    <name evidence="1" type="ORF">ACH4TF_06015</name>
</gene>